<dbReference type="PROSITE" id="PS00445">
    <property type="entry name" value="FGGY_KINASES_2"/>
    <property type="match status" value="1"/>
</dbReference>
<dbReference type="AlphaFoldDB" id="A0A660E2L9"/>
<dbReference type="InterPro" id="IPR018485">
    <property type="entry name" value="FGGY_C"/>
</dbReference>
<dbReference type="Gene3D" id="3.30.420.40">
    <property type="match status" value="2"/>
</dbReference>
<keyword evidence="2 4" id="KW-0808">Transferase</keyword>
<evidence type="ECO:0000256" key="1">
    <source>
        <dbReference type="ARBA" id="ARBA00009156"/>
    </source>
</evidence>
<evidence type="ECO:0000259" key="6">
    <source>
        <dbReference type="Pfam" id="PF02782"/>
    </source>
</evidence>
<dbReference type="CDD" id="cd07770">
    <property type="entry name" value="ASKHA_NBD_FGGY_GntK"/>
    <property type="match status" value="1"/>
</dbReference>
<dbReference type="GO" id="GO:0005975">
    <property type="term" value="P:carbohydrate metabolic process"/>
    <property type="evidence" value="ECO:0007669"/>
    <property type="project" value="InterPro"/>
</dbReference>
<dbReference type="Pfam" id="PF02782">
    <property type="entry name" value="FGGY_C"/>
    <property type="match status" value="1"/>
</dbReference>
<organism evidence="7 8">
    <name type="scientific">Lactiplantibacillus mudanjiangensis</name>
    <dbReference type="NCBI Taxonomy" id="1296538"/>
    <lineage>
        <taxon>Bacteria</taxon>
        <taxon>Bacillati</taxon>
        <taxon>Bacillota</taxon>
        <taxon>Bacilli</taxon>
        <taxon>Lactobacillales</taxon>
        <taxon>Lactobacillaceae</taxon>
        <taxon>Lactiplantibacillus</taxon>
    </lineage>
</organism>
<evidence type="ECO:0000313" key="7">
    <source>
        <dbReference type="EMBL" id="VDG29586.1"/>
    </source>
</evidence>
<dbReference type="GO" id="GO:0016773">
    <property type="term" value="F:phosphotransferase activity, alcohol group as acceptor"/>
    <property type="evidence" value="ECO:0007669"/>
    <property type="project" value="InterPro"/>
</dbReference>
<name>A0A660E2L9_9LACO</name>
<reference evidence="7 8" key="1">
    <citation type="submission" date="2018-11" db="EMBL/GenBank/DDBJ databases">
        <authorList>
            <person name="Wuyts S."/>
        </authorList>
    </citation>
    <scope>NUCLEOTIDE SEQUENCE [LARGE SCALE GENOMIC DNA]</scope>
    <source>
        <strain evidence="7">Lactobacillus mudanjiangensis AMBF249</strain>
    </source>
</reference>
<feature type="domain" description="Carbohydrate kinase FGGY C-terminal" evidence="6">
    <location>
        <begin position="254"/>
        <end position="443"/>
    </location>
</feature>
<evidence type="ECO:0000256" key="3">
    <source>
        <dbReference type="ARBA" id="ARBA00022777"/>
    </source>
</evidence>
<evidence type="ECO:0000313" key="8">
    <source>
        <dbReference type="Proteomes" id="UP000289996"/>
    </source>
</evidence>
<comment type="similarity">
    <text evidence="1 4">Belongs to the FGGY kinase family.</text>
</comment>
<dbReference type="InterPro" id="IPR018483">
    <property type="entry name" value="Carb_kinase_FGGY_CS"/>
</dbReference>
<dbReference type="EMBL" id="UYIG01000141">
    <property type="protein sequence ID" value="VDG29586.1"/>
    <property type="molecule type" value="Genomic_DNA"/>
</dbReference>
<proteinExistence type="inferred from homology"/>
<protein>
    <submittedName>
        <fullName evidence="7">Gluconokinase [Lactobacillus zymae]</fullName>
    </submittedName>
</protein>
<keyword evidence="3 4" id="KW-0418">Kinase</keyword>
<dbReference type="InterPro" id="IPR000577">
    <property type="entry name" value="Carb_kinase_FGGY"/>
</dbReference>
<dbReference type="RefSeq" id="WP_130852171.1">
    <property type="nucleotide sequence ID" value="NZ_UYIG01000141.1"/>
</dbReference>
<dbReference type="Pfam" id="PF00370">
    <property type="entry name" value="FGGY_N"/>
    <property type="match status" value="1"/>
</dbReference>
<dbReference type="PANTHER" id="PTHR43095">
    <property type="entry name" value="SUGAR KINASE"/>
    <property type="match status" value="1"/>
</dbReference>
<accession>A0A660E2L9</accession>
<feature type="domain" description="Carbohydrate kinase FGGY N-terminal" evidence="5">
    <location>
        <begin position="4"/>
        <end position="245"/>
    </location>
</feature>
<gene>
    <name evidence="7" type="ORF">MUDAN_MDHGFNIF_01146</name>
</gene>
<dbReference type="GO" id="GO:0016301">
    <property type="term" value="F:kinase activity"/>
    <property type="evidence" value="ECO:0007669"/>
    <property type="project" value="UniProtKB-KW"/>
</dbReference>
<dbReference type="Proteomes" id="UP000289996">
    <property type="component" value="Unassembled WGS sequence"/>
</dbReference>
<dbReference type="InterPro" id="IPR050406">
    <property type="entry name" value="FGGY_Carb_Kinase"/>
</dbReference>
<dbReference type="SUPFAM" id="SSF53067">
    <property type="entry name" value="Actin-like ATPase domain"/>
    <property type="match status" value="2"/>
</dbReference>
<evidence type="ECO:0000256" key="4">
    <source>
        <dbReference type="RuleBase" id="RU003733"/>
    </source>
</evidence>
<sequence length="501" mass="54547">MHAMLSIDIGTTSTKVILYNGNGQVAASANNGYPLYQTTPGMAEENPADIYQAVLTGIQTVITACPDLSVGGLSFSAAMHSLILLDDTYQPLTRMYTWADNRAKQAAAAFRARPDAHDLYVRTGTPLQPMTPLAKICWLQKTQPALIQATRWFADIKSYVLYRLTGQFVLDYSLANATGLFNLHELNWDPLALKIARITTDQLPQLVDTTTVLTGLRPELATKWQLDPQTPIVVGASDGCLSNLGLNALQPGVAALTIGTSGAVRVVTDQPQLDAHGRLFCYYLAPDRWVVGGPVNNGGNVLAWVRDQLFTPERDHYGKQTLAYLSDLIAQVPAGSHGLLMHPYLNGERAPLWDANARGAYFGLTAQHTRADMARAALEGVTFNLYHVAQLVQQLTGPFVSLQATGGFANSAPWRQLLTDIFDMPVTIPTNFESTCLGAALLGWQRLGDVTDLTASAEFVGPETTLQPDPTAAATYQKLAPLYTELARTYQPLFQQLAEFH</sequence>
<evidence type="ECO:0000259" key="5">
    <source>
        <dbReference type="Pfam" id="PF00370"/>
    </source>
</evidence>
<dbReference type="InterPro" id="IPR018484">
    <property type="entry name" value="FGGY_N"/>
</dbReference>
<dbReference type="PIRSF" id="PIRSF000538">
    <property type="entry name" value="GlpK"/>
    <property type="match status" value="1"/>
</dbReference>
<keyword evidence="8" id="KW-1185">Reference proteome</keyword>
<dbReference type="OrthoDB" id="9805576at2"/>
<dbReference type="InterPro" id="IPR043129">
    <property type="entry name" value="ATPase_NBD"/>
</dbReference>
<evidence type="ECO:0000256" key="2">
    <source>
        <dbReference type="ARBA" id="ARBA00022679"/>
    </source>
</evidence>
<dbReference type="PANTHER" id="PTHR43095:SF2">
    <property type="entry name" value="GLUCONOKINASE"/>
    <property type="match status" value="1"/>
</dbReference>